<keyword evidence="1" id="KW-0472">Membrane</keyword>
<proteinExistence type="predicted"/>
<keyword evidence="1" id="KW-1133">Transmembrane helix</keyword>
<evidence type="ECO:0000313" key="2">
    <source>
        <dbReference type="EMBL" id="SCL86482.1"/>
    </source>
</evidence>
<dbReference type="Proteomes" id="UP000507163">
    <property type="component" value="Unassembled WGS sequence"/>
</dbReference>
<gene>
    <name evidence="2" type="ORF">PCHAJ_000504800</name>
</gene>
<name>A0A1C6WFT7_PLACU</name>
<dbReference type="AlphaFoldDB" id="A0A1C6WFT7"/>
<feature type="transmembrane region" description="Helical" evidence="1">
    <location>
        <begin position="256"/>
        <end position="273"/>
    </location>
</feature>
<keyword evidence="1" id="KW-0812">Transmembrane</keyword>
<dbReference type="InterPro" id="IPR006477">
    <property type="entry name" value="Yir_bir_cir"/>
</dbReference>
<protein>
    <submittedName>
        <fullName evidence="2">Plasmodium variant antigen protein Cir/Yir/Bir, putative</fullName>
    </submittedName>
</protein>
<accession>A0A1C6WFT7</accession>
<dbReference type="NCBIfam" id="TIGR01590">
    <property type="entry name" value="yir-bir-cir_Pla"/>
    <property type="match status" value="1"/>
</dbReference>
<organism evidence="2">
    <name type="scientific">Plasmodium chabaudi chabaudi</name>
    <dbReference type="NCBI Taxonomy" id="31271"/>
    <lineage>
        <taxon>Eukaryota</taxon>
        <taxon>Sar</taxon>
        <taxon>Alveolata</taxon>
        <taxon>Apicomplexa</taxon>
        <taxon>Aconoidasida</taxon>
        <taxon>Haemosporida</taxon>
        <taxon>Plasmodiidae</taxon>
        <taxon>Plasmodium</taxon>
        <taxon>Plasmodium (Vinckeia)</taxon>
    </lineage>
</organism>
<feature type="non-terminal residue" evidence="2">
    <location>
        <position position="274"/>
    </location>
</feature>
<sequence length="274" mass="31437">MSEEVCEGIKKVDDGLQEDIKSTGVSSEDILYIDYCPKKNGQKRQCETNSEKISAGVLWLLSTFENIRDEQVSENEKNQYAEYAILFLSSKIYKILNKESITLKDFYAKHIKNNKGNTTFNDHIKNKINSMTIDIKDISKFYEALQFLCKMYNENDDESPNCEQYSKDVDDFVKIFKELNDDSNVTKDSLYYKIWSTLSTDYDHFKKYYAEKCRDCSNIPDLPSIKTSQNSLESSGLTSMQSSEVTSQNSSIASKLIPTLLIFAILILLGIAYK</sequence>
<dbReference type="Pfam" id="PF06022">
    <property type="entry name" value="Cir_Bir_Yir"/>
    <property type="match status" value="1"/>
</dbReference>
<reference evidence="2" key="1">
    <citation type="submission" date="2016-08" db="EMBL/GenBank/DDBJ databases">
        <authorList>
            <consortium name="Pathogen Informatics"/>
        </authorList>
    </citation>
    <scope>NUCLEOTIDE SEQUENCE</scope>
    <source>
        <strain evidence="2">AJ</strain>
    </source>
</reference>
<dbReference type="EMBL" id="FMIL01000183">
    <property type="protein sequence ID" value="SCL86482.1"/>
    <property type="molecule type" value="Genomic_DNA"/>
</dbReference>
<evidence type="ECO:0000256" key="1">
    <source>
        <dbReference type="SAM" id="Phobius"/>
    </source>
</evidence>